<evidence type="ECO:0000313" key="4">
    <source>
        <dbReference type="EMBL" id="MCM1981409.1"/>
    </source>
</evidence>
<dbReference type="Pfam" id="PF02575">
    <property type="entry name" value="YbaB_DNA_bd"/>
    <property type="match status" value="1"/>
</dbReference>
<dbReference type="GO" id="GO:0043590">
    <property type="term" value="C:bacterial nucleoid"/>
    <property type="evidence" value="ECO:0007669"/>
    <property type="project" value="UniProtKB-UniRule"/>
</dbReference>
<comment type="subcellular location">
    <subcellularLocation>
        <location evidence="2">Cytoplasm</location>
        <location evidence="2">Nucleoid</location>
    </subcellularLocation>
</comment>
<dbReference type="RefSeq" id="WP_166278893.1">
    <property type="nucleotide sequence ID" value="NZ_JTHE03000005.1"/>
</dbReference>
<sequence length="116" mass="12350">MGQGQGFGFGLGKMKELAEAMKKAQQVQEGAKQLQEDLEKMEIAGQAGGGLVKVVMSGNQEPLRVEITQEAYDEGLEVLSDLVSAAMKDAYVQSTSTMRERMEALTDGLNLPGLGG</sequence>
<protein>
    <recommendedName>
        <fullName evidence="2">Nucleoid-associated protein QQ91_0001000</fullName>
    </recommendedName>
</protein>
<dbReference type="PANTHER" id="PTHR33449">
    <property type="entry name" value="NUCLEOID-ASSOCIATED PROTEIN YBAB"/>
    <property type="match status" value="1"/>
</dbReference>
<dbReference type="Gene3D" id="3.30.1310.10">
    <property type="entry name" value="Nucleoid-associated protein YbaB-like domain"/>
    <property type="match status" value="1"/>
</dbReference>
<reference evidence="4 5" key="1">
    <citation type="journal article" date="2015" name="Genome Announc.">
        <title>Draft Genome Sequence of Filamentous Marine Cyanobacterium Lyngbya confervoides Strain BDU141951.</title>
        <authorList>
            <person name="Chandrababunaidu M.M."/>
            <person name="Sen D."/>
            <person name="Tripathy S."/>
        </authorList>
    </citation>
    <scope>NUCLEOTIDE SEQUENCE [LARGE SCALE GENOMIC DNA]</scope>
    <source>
        <strain evidence="4 5">BDU141951</strain>
    </source>
</reference>
<evidence type="ECO:0000256" key="1">
    <source>
        <dbReference type="ARBA" id="ARBA00023125"/>
    </source>
</evidence>
<accession>A0ABD4SYQ5</accession>
<comment type="function">
    <text evidence="2">Binds to DNA and alters its conformation. May be involved in regulation of gene expression, nucleoid organization and DNA protection.</text>
</comment>
<feature type="coiled-coil region" evidence="3">
    <location>
        <begin position="14"/>
        <end position="44"/>
    </location>
</feature>
<comment type="subunit">
    <text evidence="2">Homodimer.</text>
</comment>
<keyword evidence="2" id="KW-0963">Cytoplasm</keyword>
<evidence type="ECO:0000313" key="5">
    <source>
        <dbReference type="Proteomes" id="UP000031561"/>
    </source>
</evidence>
<organism evidence="4 5">
    <name type="scientific">Lyngbya confervoides BDU141951</name>
    <dbReference type="NCBI Taxonomy" id="1574623"/>
    <lineage>
        <taxon>Bacteria</taxon>
        <taxon>Bacillati</taxon>
        <taxon>Cyanobacteriota</taxon>
        <taxon>Cyanophyceae</taxon>
        <taxon>Oscillatoriophycideae</taxon>
        <taxon>Oscillatoriales</taxon>
        <taxon>Microcoleaceae</taxon>
        <taxon>Lyngbya</taxon>
    </lineage>
</organism>
<dbReference type="InterPro" id="IPR004401">
    <property type="entry name" value="YbaB/EbfC"/>
</dbReference>
<keyword evidence="3" id="KW-0175">Coiled coil</keyword>
<dbReference type="PIRSF" id="PIRSF004555">
    <property type="entry name" value="UCP004555"/>
    <property type="match status" value="1"/>
</dbReference>
<name>A0ABD4SYQ5_9CYAN</name>
<dbReference type="Proteomes" id="UP000031561">
    <property type="component" value="Unassembled WGS sequence"/>
</dbReference>
<comment type="similarity">
    <text evidence="2">Belongs to the YbaB/EbfC family.</text>
</comment>
<proteinExistence type="inferred from homology"/>
<dbReference type="GO" id="GO:0003677">
    <property type="term" value="F:DNA binding"/>
    <property type="evidence" value="ECO:0007669"/>
    <property type="project" value="UniProtKB-UniRule"/>
</dbReference>
<keyword evidence="1 2" id="KW-0238">DNA-binding</keyword>
<keyword evidence="5" id="KW-1185">Reference proteome</keyword>
<dbReference type="EMBL" id="JTHE03000005">
    <property type="protein sequence ID" value="MCM1981409.1"/>
    <property type="molecule type" value="Genomic_DNA"/>
</dbReference>
<dbReference type="SUPFAM" id="SSF82607">
    <property type="entry name" value="YbaB-like"/>
    <property type="match status" value="1"/>
</dbReference>
<comment type="caution">
    <text evidence="4">The sequence shown here is derived from an EMBL/GenBank/DDBJ whole genome shotgun (WGS) entry which is preliminary data.</text>
</comment>
<dbReference type="InterPro" id="IPR036894">
    <property type="entry name" value="YbaB-like_sf"/>
</dbReference>
<dbReference type="PANTHER" id="PTHR33449:SF1">
    <property type="entry name" value="NUCLEOID-ASSOCIATED PROTEIN YBAB"/>
    <property type="match status" value="1"/>
</dbReference>
<dbReference type="AlphaFoldDB" id="A0ABD4SYQ5"/>
<gene>
    <name evidence="4" type="ORF">QQ91_0001000</name>
</gene>
<dbReference type="NCBIfam" id="TIGR00103">
    <property type="entry name" value="DNA_YbaB_EbfC"/>
    <property type="match status" value="1"/>
</dbReference>
<dbReference type="GO" id="GO:0005737">
    <property type="term" value="C:cytoplasm"/>
    <property type="evidence" value="ECO:0007669"/>
    <property type="project" value="UniProtKB-UniRule"/>
</dbReference>
<evidence type="ECO:0000256" key="3">
    <source>
        <dbReference type="SAM" id="Coils"/>
    </source>
</evidence>
<evidence type="ECO:0000256" key="2">
    <source>
        <dbReference type="HAMAP-Rule" id="MF_00274"/>
    </source>
</evidence>
<dbReference type="HAMAP" id="MF_00274">
    <property type="entry name" value="DNA_YbaB_EbfC"/>
    <property type="match status" value="1"/>
</dbReference>